<evidence type="ECO:0000256" key="11">
    <source>
        <dbReference type="PIRSR" id="PIRSR001415-3"/>
    </source>
</evidence>
<gene>
    <name evidence="15" type="ordered locus">Marky_0834</name>
</gene>
<dbReference type="KEGG" id="mhd:Marky_0834"/>
<dbReference type="Proteomes" id="UP000007030">
    <property type="component" value="Chromosome"/>
</dbReference>
<evidence type="ECO:0000256" key="8">
    <source>
        <dbReference type="ARBA" id="ARBA00047651"/>
    </source>
</evidence>
<dbReference type="PROSITE" id="PS00169">
    <property type="entry name" value="D_ALA_DEHYDRATASE"/>
    <property type="match status" value="1"/>
</dbReference>
<dbReference type="CDD" id="cd00384">
    <property type="entry name" value="ALAD_PBGS"/>
    <property type="match status" value="1"/>
</dbReference>
<dbReference type="HOGENOM" id="CLU_035731_0_0_0"/>
<comment type="catalytic activity">
    <reaction evidence="8 13">
        <text>2 5-aminolevulinate = porphobilinogen + 2 H2O + H(+)</text>
        <dbReference type="Rhea" id="RHEA:24064"/>
        <dbReference type="ChEBI" id="CHEBI:15377"/>
        <dbReference type="ChEBI" id="CHEBI:15378"/>
        <dbReference type="ChEBI" id="CHEBI:58126"/>
        <dbReference type="ChEBI" id="CHEBI:356416"/>
        <dbReference type="EC" id="4.2.1.24"/>
    </reaction>
</comment>
<keyword evidence="6 13" id="KW-0456">Lyase</keyword>
<dbReference type="GO" id="GO:0005829">
    <property type="term" value="C:cytosol"/>
    <property type="evidence" value="ECO:0007669"/>
    <property type="project" value="TreeGrafter"/>
</dbReference>
<feature type="binding site" evidence="10">
    <location>
        <position position="311"/>
    </location>
    <ligand>
        <name>5-aminolevulinate</name>
        <dbReference type="ChEBI" id="CHEBI:356416"/>
        <label>2</label>
    </ligand>
</feature>
<evidence type="ECO:0000256" key="9">
    <source>
        <dbReference type="PIRSR" id="PIRSR001415-1"/>
    </source>
</evidence>
<accession>F2NNZ3</accession>
<dbReference type="GO" id="GO:0008270">
    <property type="term" value="F:zinc ion binding"/>
    <property type="evidence" value="ECO:0007669"/>
    <property type="project" value="TreeGrafter"/>
</dbReference>
<dbReference type="InterPro" id="IPR013785">
    <property type="entry name" value="Aldolase_TIM"/>
</dbReference>
<evidence type="ECO:0000256" key="2">
    <source>
        <dbReference type="ARBA" id="ARBA00008055"/>
    </source>
</evidence>
<name>F2NNZ3_MARHT</name>
<protein>
    <recommendedName>
        <fullName evidence="4 13">Delta-aminolevulinic acid dehydratase</fullName>
        <ecNumber evidence="3 13">4.2.1.24</ecNumber>
    </recommendedName>
</protein>
<evidence type="ECO:0000256" key="6">
    <source>
        <dbReference type="ARBA" id="ARBA00023239"/>
    </source>
</evidence>
<reference evidence="15 16" key="1">
    <citation type="journal article" date="2012" name="Stand. Genomic Sci.">
        <title>Complete genome sequence of the aerobic, heterotroph Marinithermus hydrothermalis type strain (T1(T)) from a deep-sea hydrothermal vent chimney.</title>
        <authorList>
            <person name="Copeland A."/>
            <person name="Gu W."/>
            <person name="Yasawong M."/>
            <person name="Lapidus A."/>
            <person name="Lucas S."/>
            <person name="Deshpande S."/>
            <person name="Pagani I."/>
            <person name="Tapia R."/>
            <person name="Cheng J.F."/>
            <person name="Goodwin L.A."/>
            <person name="Pitluck S."/>
            <person name="Liolios K."/>
            <person name="Ivanova N."/>
            <person name="Mavromatis K."/>
            <person name="Mikhailova N."/>
            <person name="Pati A."/>
            <person name="Chen A."/>
            <person name="Palaniappan K."/>
            <person name="Land M."/>
            <person name="Pan C."/>
            <person name="Brambilla E.M."/>
            <person name="Rohde M."/>
            <person name="Tindall B.J."/>
            <person name="Sikorski J."/>
            <person name="Goker M."/>
            <person name="Detter J.C."/>
            <person name="Bristow J."/>
            <person name="Eisen J.A."/>
            <person name="Markowitz V."/>
            <person name="Hugenholtz P."/>
            <person name="Kyrpides N.C."/>
            <person name="Klenk H.P."/>
            <person name="Woyke T."/>
        </authorList>
    </citation>
    <scope>NUCLEOTIDE SEQUENCE [LARGE SCALE GENOMIC DNA]</scope>
    <source>
        <strain evidence="16">DSM 14884 / JCM 11576 / T1</strain>
    </source>
</reference>
<evidence type="ECO:0000256" key="5">
    <source>
        <dbReference type="ARBA" id="ARBA00023133"/>
    </source>
</evidence>
<feature type="binding site" evidence="10">
    <location>
        <position position="214"/>
    </location>
    <ligand>
        <name>5-aminolevulinate</name>
        <dbReference type="ChEBI" id="CHEBI:356416"/>
        <label>1</label>
    </ligand>
</feature>
<feature type="active site" description="Schiff-base intermediate with substrate" evidence="9">
    <location>
        <position position="246"/>
    </location>
</feature>
<dbReference type="UniPathway" id="UPA00251">
    <property type="reaction ID" value="UER00318"/>
</dbReference>
<dbReference type="NCBIfam" id="NF006762">
    <property type="entry name" value="PRK09283.1"/>
    <property type="match status" value="1"/>
</dbReference>
<evidence type="ECO:0000313" key="15">
    <source>
        <dbReference type="EMBL" id="AEB11581.1"/>
    </source>
</evidence>
<dbReference type="RefSeq" id="WP_013703632.1">
    <property type="nucleotide sequence ID" value="NC_015387.1"/>
</dbReference>
<evidence type="ECO:0000256" key="13">
    <source>
        <dbReference type="RuleBase" id="RU000515"/>
    </source>
</evidence>
<proteinExistence type="inferred from homology"/>
<evidence type="ECO:0000256" key="12">
    <source>
        <dbReference type="PIRSR" id="PIRSR001415-5"/>
    </source>
</evidence>
<feature type="binding site" evidence="10">
    <location>
        <position position="272"/>
    </location>
    <ligand>
        <name>5-aminolevulinate</name>
        <dbReference type="ChEBI" id="CHEBI:356416"/>
        <label>2</label>
    </ligand>
</feature>
<dbReference type="SMART" id="SM01004">
    <property type="entry name" value="ALAD"/>
    <property type="match status" value="1"/>
</dbReference>
<evidence type="ECO:0000256" key="14">
    <source>
        <dbReference type="RuleBase" id="RU004161"/>
    </source>
</evidence>
<keyword evidence="5" id="KW-0350">Heme biosynthesis</keyword>
<evidence type="ECO:0000256" key="7">
    <source>
        <dbReference type="ARBA" id="ARBA00023244"/>
    </source>
</evidence>
<evidence type="ECO:0000313" key="16">
    <source>
        <dbReference type="Proteomes" id="UP000007030"/>
    </source>
</evidence>
<dbReference type="FunFam" id="3.20.20.70:FF:000019">
    <property type="entry name" value="Delta-aminolevulinic acid dehydratase"/>
    <property type="match status" value="1"/>
</dbReference>
<feature type="binding site" evidence="11">
    <location>
        <position position="127"/>
    </location>
    <ligand>
        <name>Zn(2+)</name>
        <dbReference type="ChEBI" id="CHEBI:29105"/>
        <note>catalytic</note>
    </ligand>
</feature>
<dbReference type="SUPFAM" id="SSF51569">
    <property type="entry name" value="Aldolase"/>
    <property type="match status" value="1"/>
</dbReference>
<dbReference type="GO" id="GO:0004655">
    <property type="term" value="F:porphobilinogen synthase activity"/>
    <property type="evidence" value="ECO:0007669"/>
    <property type="project" value="UniProtKB-EC"/>
</dbReference>
<feature type="binding site" evidence="11">
    <location>
        <position position="117"/>
    </location>
    <ligand>
        <name>Zn(2+)</name>
        <dbReference type="ChEBI" id="CHEBI:29105"/>
        <note>catalytic</note>
    </ligand>
</feature>
<comment type="similarity">
    <text evidence="2 14">Belongs to the ALAD family.</text>
</comment>
<dbReference type="PIRSF" id="PIRSF001415">
    <property type="entry name" value="Porphbilin_synth"/>
    <property type="match status" value="1"/>
</dbReference>
<dbReference type="EC" id="4.2.1.24" evidence="3 13"/>
<feature type="binding site" evidence="11">
    <location>
        <position position="119"/>
    </location>
    <ligand>
        <name>Zn(2+)</name>
        <dbReference type="ChEBI" id="CHEBI:29105"/>
        <note>catalytic</note>
    </ligand>
</feature>
<keyword evidence="7 13" id="KW-0627">Porphyrin biosynthesis</keyword>
<dbReference type="Pfam" id="PF00490">
    <property type="entry name" value="ALAD"/>
    <property type="match status" value="1"/>
</dbReference>
<dbReference type="STRING" id="869210.Marky_0834"/>
<dbReference type="OrthoDB" id="9805001at2"/>
<feature type="active site" description="Schiff-base intermediate with substrate" evidence="9">
    <location>
        <position position="192"/>
    </location>
</feature>
<keyword evidence="11" id="KW-0862">Zinc</keyword>
<comment type="pathway">
    <text evidence="1">Porphyrin-containing compound metabolism; protoporphyrin-IX biosynthesis; coproporphyrinogen-III from 5-aminolevulinate: step 1/4.</text>
</comment>
<dbReference type="Gene3D" id="3.20.20.70">
    <property type="entry name" value="Aldolase class I"/>
    <property type="match status" value="1"/>
</dbReference>
<keyword evidence="12" id="KW-0460">Magnesium</keyword>
<dbReference type="AlphaFoldDB" id="F2NNZ3"/>
<dbReference type="eggNOG" id="COG0113">
    <property type="taxonomic scope" value="Bacteria"/>
</dbReference>
<dbReference type="PRINTS" id="PR00144">
    <property type="entry name" value="DALDHYDRTASE"/>
</dbReference>
<keyword evidence="16" id="KW-1185">Reference proteome</keyword>
<dbReference type="InterPro" id="IPR030656">
    <property type="entry name" value="ALAD_AS"/>
</dbReference>
<evidence type="ECO:0000256" key="3">
    <source>
        <dbReference type="ARBA" id="ARBA00012053"/>
    </source>
</evidence>
<dbReference type="PANTHER" id="PTHR11458">
    <property type="entry name" value="DELTA-AMINOLEVULINIC ACID DEHYDRATASE"/>
    <property type="match status" value="1"/>
</dbReference>
<evidence type="ECO:0000256" key="4">
    <source>
        <dbReference type="ARBA" id="ARBA00020771"/>
    </source>
</evidence>
<organism evidence="15 16">
    <name type="scientific">Marinithermus hydrothermalis (strain DSM 14884 / JCM 11576 / T1)</name>
    <dbReference type="NCBI Taxonomy" id="869210"/>
    <lineage>
        <taxon>Bacteria</taxon>
        <taxon>Thermotogati</taxon>
        <taxon>Deinococcota</taxon>
        <taxon>Deinococci</taxon>
        <taxon>Thermales</taxon>
        <taxon>Thermaceae</taxon>
        <taxon>Marinithermus</taxon>
    </lineage>
</organism>
<feature type="binding site" evidence="10">
    <location>
        <position position="202"/>
    </location>
    <ligand>
        <name>5-aminolevulinate</name>
        <dbReference type="ChEBI" id="CHEBI:356416"/>
        <label>1</label>
    </ligand>
</feature>
<evidence type="ECO:0000256" key="10">
    <source>
        <dbReference type="PIRSR" id="PIRSR001415-2"/>
    </source>
</evidence>
<sequence>MERPRRLRTTPQLRRLVRETTLEPRNLILPLFVHPAPAPEPIASMPGQYRHSLESLVEIAGQAREAGLGGVILFGVLPEEAKDDQGSGAYAEDGIVQEATRRLKAAYPDLLVVADTCLCEYTRHGHCGVLQGDTVDNDATLELLAQTAVSQAKAGADIVAPSAMMDGQVAAIRKALDAAGYPHVPILSYAVKYASAFYGPFREAADSAPAFGDRASYQMDPAAGYWDAVREATLDDLEGADLLMVKPALPYLDLVRELKARFAKPIAAYHVSGEYAMIKAAALNGWIDERRVVLEALTGLRRAGAQVILTYYALEAARWVREG</sequence>
<evidence type="ECO:0000256" key="1">
    <source>
        <dbReference type="ARBA" id="ARBA00004694"/>
    </source>
</evidence>
<feature type="binding site" evidence="12">
    <location>
        <position position="231"/>
    </location>
    <ligand>
        <name>Mg(2+)</name>
        <dbReference type="ChEBI" id="CHEBI:18420"/>
    </ligand>
</feature>
<keyword evidence="11" id="KW-0479">Metal-binding</keyword>
<dbReference type="EMBL" id="CP002630">
    <property type="protein sequence ID" value="AEB11581.1"/>
    <property type="molecule type" value="Genomic_DNA"/>
</dbReference>
<dbReference type="PANTHER" id="PTHR11458:SF0">
    <property type="entry name" value="DELTA-AMINOLEVULINIC ACID DEHYDRATASE"/>
    <property type="match status" value="1"/>
</dbReference>
<comment type="subunit">
    <text evidence="13">Homooctamer.</text>
</comment>
<dbReference type="InterPro" id="IPR001731">
    <property type="entry name" value="ALAD"/>
</dbReference>
<dbReference type="GO" id="GO:0006782">
    <property type="term" value="P:protoporphyrinogen IX biosynthetic process"/>
    <property type="evidence" value="ECO:0007669"/>
    <property type="project" value="UniProtKB-UniPathway"/>
</dbReference>